<dbReference type="PANTHER" id="PTHR21669">
    <property type="entry name" value="CAPZ-INTERACTING PROTEIN AND RELATED PROTEINS"/>
    <property type="match status" value="1"/>
</dbReference>
<evidence type="ECO:0000313" key="3">
    <source>
        <dbReference type="EMBL" id="KAJ8773341.1"/>
    </source>
</evidence>
<dbReference type="PANTHER" id="PTHR21669:SF28">
    <property type="entry name" value="YEMANUCLEIN"/>
    <property type="match status" value="1"/>
</dbReference>
<evidence type="ECO:0000313" key="4">
    <source>
        <dbReference type="Proteomes" id="UP001159364"/>
    </source>
</evidence>
<feature type="compositionally biased region" description="Basic and acidic residues" evidence="1">
    <location>
        <begin position="104"/>
        <end position="115"/>
    </location>
</feature>
<comment type="caution">
    <text evidence="3">The sequence shown here is derived from an EMBL/GenBank/DDBJ whole genome shotgun (WGS) entry which is preliminary data.</text>
</comment>
<dbReference type="Pfam" id="PF08729">
    <property type="entry name" value="HUN"/>
    <property type="match status" value="1"/>
</dbReference>
<evidence type="ECO:0000256" key="1">
    <source>
        <dbReference type="SAM" id="MobiDB-lite"/>
    </source>
</evidence>
<reference evidence="3 4" key="1">
    <citation type="submission" date="2021-09" db="EMBL/GenBank/DDBJ databases">
        <title>Genomic insights and catalytic innovation underlie evolution of tropane alkaloids biosynthesis.</title>
        <authorList>
            <person name="Wang Y.-J."/>
            <person name="Tian T."/>
            <person name="Huang J.-P."/>
            <person name="Huang S.-X."/>
        </authorList>
    </citation>
    <scope>NUCLEOTIDE SEQUENCE [LARGE SCALE GENOMIC DNA]</scope>
    <source>
        <strain evidence="3">KIB-2018</strain>
        <tissue evidence="3">Leaf</tissue>
    </source>
</reference>
<evidence type="ECO:0000259" key="2">
    <source>
        <dbReference type="Pfam" id="PF08729"/>
    </source>
</evidence>
<proteinExistence type="predicted"/>
<name>A0AAV8U3E4_9ROSI</name>
<feature type="region of interest" description="Disordered" evidence="1">
    <location>
        <begin position="169"/>
        <end position="194"/>
    </location>
</feature>
<dbReference type="EMBL" id="JAIWQS010000002">
    <property type="protein sequence ID" value="KAJ8773341.1"/>
    <property type="molecule type" value="Genomic_DNA"/>
</dbReference>
<keyword evidence="4" id="KW-1185">Reference proteome</keyword>
<dbReference type="GO" id="GO:0006325">
    <property type="term" value="P:chromatin organization"/>
    <property type="evidence" value="ECO:0007669"/>
    <property type="project" value="TreeGrafter"/>
</dbReference>
<dbReference type="GO" id="GO:0005634">
    <property type="term" value="C:nucleus"/>
    <property type="evidence" value="ECO:0007669"/>
    <property type="project" value="TreeGrafter"/>
</dbReference>
<accession>A0AAV8U3E4</accession>
<sequence>MEEGSTGRAAGGGEPSSSRVTPSYVKLGDRQIFTVELRPGETTFVSWKKLMKDANKLSSGSEPAPNPSPVNAHPNLESRIAPGQVAEKEAKDAPPPNRFSAVIEKIERLYGAKDSSDEEDLKDVPDDDQYDTEDSFIDDAELDEYFEVDNSAIKHDGFFVNRGKLERIEPNVIPNQQPKKRRRKDVEKAAGEIDDGRILSNKQAKLSKLPAEKLAAIAGKTTNSVSQNVVVMNEHHGDTKFQSSSSAPGISSKKKSVEAKIDANAPSSIKAKQGDAAVSLAEVKEIERPKTGGLQAKNLTDKSKDTREFSDMSNHTCLDKVVHEQSKSSSARPVCNSNELENSIRSQEKLDIHELPDLNFPESKIATQTTKTSHIHKRDGSIVRPKSSMLEKAMRELEKMVAESRVPGTENQETDTSNQAIKRRLPREIKLKLAKVARLAQTSQGKISKELINRLMSSLGHLIQVRTLKRNLKVMISMGLSAKQEKDDRFQQIKKEVAEMVKTHVPSLECKQVRATDDFLETGAEDKGAPRKKFTMDAPLEDKLCDLYDLFVDGRDEDAGPQVRKLYVEPGTFPLCKNEFHLKISLQNCGQVVSWTIMGSNVQFAGRKRDAGPYTADIRIKTR</sequence>
<protein>
    <recommendedName>
        <fullName evidence="2">Hpc2-related domain-containing protein</fullName>
    </recommendedName>
</protein>
<feature type="region of interest" description="Disordered" evidence="1">
    <location>
        <begin position="55"/>
        <end position="133"/>
    </location>
</feature>
<feature type="compositionally biased region" description="Acidic residues" evidence="1">
    <location>
        <begin position="116"/>
        <end position="133"/>
    </location>
</feature>
<dbReference type="AlphaFoldDB" id="A0AAV8U3E4"/>
<organism evidence="3 4">
    <name type="scientific">Erythroxylum novogranatense</name>
    <dbReference type="NCBI Taxonomy" id="1862640"/>
    <lineage>
        <taxon>Eukaryota</taxon>
        <taxon>Viridiplantae</taxon>
        <taxon>Streptophyta</taxon>
        <taxon>Embryophyta</taxon>
        <taxon>Tracheophyta</taxon>
        <taxon>Spermatophyta</taxon>
        <taxon>Magnoliopsida</taxon>
        <taxon>eudicotyledons</taxon>
        <taxon>Gunneridae</taxon>
        <taxon>Pentapetalae</taxon>
        <taxon>rosids</taxon>
        <taxon>fabids</taxon>
        <taxon>Malpighiales</taxon>
        <taxon>Erythroxylaceae</taxon>
        <taxon>Erythroxylum</taxon>
    </lineage>
</organism>
<dbReference type="InterPro" id="IPR014840">
    <property type="entry name" value="HRD"/>
</dbReference>
<feature type="domain" description="Hpc2-related" evidence="2">
    <location>
        <begin position="118"/>
        <end position="166"/>
    </location>
</feature>
<feature type="compositionally biased region" description="Basic and acidic residues" evidence="1">
    <location>
        <begin position="184"/>
        <end position="194"/>
    </location>
</feature>
<dbReference type="Proteomes" id="UP001159364">
    <property type="component" value="Linkage Group LG02"/>
</dbReference>
<feature type="region of interest" description="Disordered" evidence="1">
    <location>
        <begin position="1"/>
        <end position="25"/>
    </location>
</feature>
<gene>
    <name evidence="3" type="ORF">K2173_028518</name>
</gene>